<dbReference type="EMBL" id="RSCL01000055">
    <property type="protein sequence ID" value="RUS93796.1"/>
    <property type="molecule type" value="Genomic_DNA"/>
</dbReference>
<dbReference type="RefSeq" id="WP_127087467.1">
    <property type="nucleotide sequence ID" value="NZ_RSCL01000055.1"/>
</dbReference>
<dbReference type="Proteomes" id="UP000271624">
    <property type="component" value="Unassembled WGS sequence"/>
</dbReference>
<gene>
    <name evidence="1" type="ORF">DSM106972_095550</name>
</gene>
<reference evidence="1" key="2">
    <citation type="journal article" date="2019" name="Genome Biol. Evol.">
        <title>Day and night: Metabolic profiles and evolutionary relationships of six axenic non-marine cyanobacteria.</title>
        <authorList>
            <person name="Will S.E."/>
            <person name="Henke P."/>
            <person name="Boedeker C."/>
            <person name="Huang S."/>
            <person name="Brinkmann H."/>
            <person name="Rohde M."/>
            <person name="Jarek M."/>
            <person name="Friedl T."/>
            <person name="Seufert S."/>
            <person name="Schumacher M."/>
            <person name="Overmann J."/>
            <person name="Neumann-Schaal M."/>
            <person name="Petersen J."/>
        </authorList>
    </citation>
    <scope>NUCLEOTIDE SEQUENCE [LARGE SCALE GENOMIC DNA]</scope>
    <source>
        <strain evidence="1">PCC 7102</strain>
    </source>
</reference>
<reference evidence="1" key="1">
    <citation type="submission" date="2018-12" db="EMBL/GenBank/DDBJ databases">
        <authorList>
            <person name="Will S."/>
            <person name="Neumann-Schaal M."/>
            <person name="Henke P."/>
        </authorList>
    </citation>
    <scope>NUCLEOTIDE SEQUENCE</scope>
    <source>
        <strain evidence="1">PCC 7102</strain>
    </source>
</reference>
<evidence type="ECO:0000313" key="2">
    <source>
        <dbReference type="Proteomes" id="UP000271624"/>
    </source>
</evidence>
<name>A0A433UIX0_9CYAN</name>
<evidence type="ECO:0000313" key="1">
    <source>
        <dbReference type="EMBL" id="RUS93796.1"/>
    </source>
</evidence>
<dbReference type="AlphaFoldDB" id="A0A433UIX0"/>
<keyword evidence="2" id="KW-1185">Reference proteome</keyword>
<comment type="caution">
    <text evidence="1">The sequence shown here is derived from an EMBL/GenBank/DDBJ whole genome shotgun (WGS) entry which is preliminary data.</text>
</comment>
<protein>
    <submittedName>
        <fullName evidence="1">Uncharacterized protein</fullName>
    </submittedName>
</protein>
<organism evidence="1 2">
    <name type="scientific">Dulcicalothrix desertica PCC 7102</name>
    <dbReference type="NCBI Taxonomy" id="232991"/>
    <lineage>
        <taxon>Bacteria</taxon>
        <taxon>Bacillati</taxon>
        <taxon>Cyanobacteriota</taxon>
        <taxon>Cyanophyceae</taxon>
        <taxon>Nostocales</taxon>
        <taxon>Calotrichaceae</taxon>
        <taxon>Dulcicalothrix</taxon>
    </lineage>
</organism>
<sequence>MNELTSYKEFHDLLRLGKTPLDLGFVNNISVGDIARFASRYNMAKSCKGIILEGFTDKTTEGYGGLIKLSLCWSTFEQFLEIRGLQQKDTKELFDAYNAAALCEEIKTYDKKKAFYSFIYPRVKRSHQSEIDKLFASQELNSSYLVSGIRHIFVHGYLSPHAGGSQPKNVVKICNIISEFVLYIIDSEFSKQINSYLVIN</sequence>
<proteinExistence type="predicted"/>
<accession>A0A433UIX0</accession>